<keyword evidence="4" id="KW-1185">Reference proteome</keyword>
<organism evidence="3 4">
    <name type="scientific">Culex pipiens pipiens</name>
    <name type="common">Northern house mosquito</name>
    <dbReference type="NCBI Taxonomy" id="38569"/>
    <lineage>
        <taxon>Eukaryota</taxon>
        <taxon>Metazoa</taxon>
        <taxon>Ecdysozoa</taxon>
        <taxon>Arthropoda</taxon>
        <taxon>Hexapoda</taxon>
        <taxon>Insecta</taxon>
        <taxon>Pterygota</taxon>
        <taxon>Neoptera</taxon>
        <taxon>Endopterygota</taxon>
        <taxon>Diptera</taxon>
        <taxon>Nematocera</taxon>
        <taxon>Culicoidea</taxon>
        <taxon>Culicidae</taxon>
        <taxon>Culicinae</taxon>
        <taxon>Culicini</taxon>
        <taxon>Culex</taxon>
        <taxon>Culex</taxon>
    </lineage>
</organism>
<evidence type="ECO:0000313" key="4">
    <source>
        <dbReference type="Proteomes" id="UP001562425"/>
    </source>
</evidence>
<reference evidence="3 4" key="1">
    <citation type="submission" date="2024-05" db="EMBL/GenBank/DDBJ databases">
        <title>Culex pipiens pipiens assembly and annotation.</title>
        <authorList>
            <person name="Alout H."/>
            <person name="Durand T."/>
        </authorList>
    </citation>
    <scope>NUCLEOTIDE SEQUENCE [LARGE SCALE GENOMIC DNA]</scope>
    <source>
        <strain evidence="3">HA-2024</strain>
        <tissue evidence="3">Whole body</tissue>
    </source>
</reference>
<dbReference type="AlphaFoldDB" id="A0ABD1DTF4"/>
<sequence length="209" mass="21370">MKPFSRRSSAVAVVALVFCVGAALAAPGSTRVKREEDVAELVNPVASEDIAFSNDLDRDKRKIPDPKYEAKNAILGFVFGKINSLIDAKTRLVDKLDQANIEKNRQHHIESPKPITSFQSLVSSVITPKVQFITSKIGSLSGGLLGGSSGGSGGNGDDHGNGSPAAPGLGGVVSSLLKLSGPILSGSSGGGNGGGSNSVSLGDNDDDDE</sequence>
<dbReference type="EMBL" id="JBEHCU010002263">
    <property type="protein sequence ID" value="KAL1402975.1"/>
    <property type="molecule type" value="Genomic_DNA"/>
</dbReference>
<protein>
    <submittedName>
        <fullName evidence="3">Uncharacterized protein</fullName>
    </submittedName>
</protein>
<proteinExistence type="predicted"/>
<comment type="caution">
    <text evidence="3">The sequence shown here is derived from an EMBL/GenBank/DDBJ whole genome shotgun (WGS) entry which is preliminary data.</text>
</comment>
<keyword evidence="2" id="KW-0732">Signal</keyword>
<feature type="chain" id="PRO_5044836879" evidence="2">
    <location>
        <begin position="26"/>
        <end position="209"/>
    </location>
</feature>
<feature type="region of interest" description="Disordered" evidence="1">
    <location>
        <begin position="148"/>
        <end position="169"/>
    </location>
</feature>
<feature type="compositionally biased region" description="Gly residues" evidence="1">
    <location>
        <begin position="187"/>
        <end position="196"/>
    </location>
</feature>
<name>A0ABD1DTF4_CULPP</name>
<gene>
    <name evidence="3" type="ORF">pipiens_005848</name>
</gene>
<evidence type="ECO:0000256" key="1">
    <source>
        <dbReference type="SAM" id="MobiDB-lite"/>
    </source>
</evidence>
<feature type="signal peptide" evidence="2">
    <location>
        <begin position="1"/>
        <end position="25"/>
    </location>
</feature>
<evidence type="ECO:0000256" key="2">
    <source>
        <dbReference type="SAM" id="SignalP"/>
    </source>
</evidence>
<feature type="region of interest" description="Disordered" evidence="1">
    <location>
        <begin position="184"/>
        <end position="209"/>
    </location>
</feature>
<accession>A0ABD1DTF4</accession>
<evidence type="ECO:0000313" key="3">
    <source>
        <dbReference type="EMBL" id="KAL1402975.1"/>
    </source>
</evidence>
<dbReference type="Proteomes" id="UP001562425">
    <property type="component" value="Unassembled WGS sequence"/>
</dbReference>